<organism evidence="10 11">
    <name type="scientific">Sphaerisporangium rhizosphaerae</name>
    <dbReference type="NCBI Taxonomy" id="2269375"/>
    <lineage>
        <taxon>Bacteria</taxon>
        <taxon>Bacillati</taxon>
        <taxon>Actinomycetota</taxon>
        <taxon>Actinomycetes</taxon>
        <taxon>Streptosporangiales</taxon>
        <taxon>Streptosporangiaceae</taxon>
        <taxon>Sphaerisporangium</taxon>
    </lineage>
</organism>
<evidence type="ECO:0000256" key="6">
    <source>
        <dbReference type="SAM" id="MobiDB-lite"/>
    </source>
</evidence>
<dbReference type="NCBIfam" id="NF001061">
    <property type="entry name" value="PRK00117.5-1"/>
    <property type="match status" value="1"/>
</dbReference>
<evidence type="ECO:0000259" key="8">
    <source>
        <dbReference type="Pfam" id="PF21981"/>
    </source>
</evidence>
<sequence>MPERDDEPGRLRPGDWGAWVEDEAAGKPARRRRRGGRGDQGDFPAGDTGAPLWAPDPHDGFPSHGGTGLHDGSSSHGAPESEVFGGRPGGRSARGREGLRRDRGSARWKGFDGPVEGSPAAEGPAADPQAVARAVCLRLLTLAPRTRAQLADALRKRDIPDEAAEAVLARFSDVGLIDDEAFAEAWVTSRHAGRGLARRALAAELRTRGVDEETVRDAVDQLDPDQELETARRLVARKLSGTRHLEPAARVRRLAGMLARKGYSGGLAYRVVREALEGEGHPTDDLPDAFE</sequence>
<keyword evidence="11" id="KW-1185">Reference proteome</keyword>
<evidence type="ECO:0000256" key="5">
    <source>
        <dbReference type="HAMAP-Rule" id="MF_01114"/>
    </source>
</evidence>
<dbReference type="InterPro" id="IPR053924">
    <property type="entry name" value="RecX_HTH_2nd"/>
</dbReference>
<accession>A0ABW2P1H8</accession>
<evidence type="ECO:0000313" key="10">
    <source>
        <dbReference type="EMBL" id="MFC7380956.1"/>
    </source>
</evidence>
<evidence type="ECO:0000313" key="11">
    <source>
        <dbReference type="Proteomes" id="UP001596496"/>
    </source>
</evidence>
<dbReference type="Proteomes" id="UP001596496">
    <property type="component" value="Unassembled WGS sequence"/>
</dbReference>
<dbReference type="InterPro" id="IPR053926">
    <property type="entry name" value="RecX_HTH_1st"/>
</dbReference>
<dbReference type="PANTHER" id="PTHR33602:SF1">
    <property type="entry name" value="REGULATORY PROTEIN RECX FAMILY PROTEIN"/>
    <property type="match status" value="1"/>
</dbReference>
<dbReference type="EMBL" id="JBHTCG010000001">
    <property type="protein sequence ID" value="MFC7380956.1"/>
    <property type="molecule type" value="Genomic_DNA"/>
</dbReference>
<evidence type="ECO:0000256" key="1">
    <source>
        <dbReference type="ARBA" id="ARBA00004496"/>
    </source>
</evidence>
<name>A0ABW2P1H8_9ACTN</name>
<dbReference type="Gene3D" id="1.10.10.10">
    <property type="entry name" value="Winged helix-like DNA-binding domain superfamily/Winged helix DNA-binding domain"/>
    <property type="match status" value="1"/>
</dbReference>
<dbReference type="HAMAP" id="MF_01114">
    <property type="entry name" value="RecX"/>
    <property type="match status" value="1"/>
</dbReference>
<dbReference type="Pfam" id="PF21981">
    <property type="entry name" value="RecX_HTH3"/>
    <property type="match status" value="1"/>
</dbReference>
<feature type="domain" description="RecX second three-helical" evidence="7">
    <location>
        <begin position="178"/>
        <end position="218"/>
    </location>
</feature>
<evidence type="ECO:0000256" key="3">
    <source>
        <dbReference type="ARBA" id="ARBA00018111"/>
    </source>
</evidence>
<feature type="domain" description="RecX first three-helical" evidence="9">
    <location>
        <begin position="132"/>
        <end position="170"/>
    </location>
</feature>
<feature type="region of interest" description="Disordered" evidence="6">
    <location>
        <begin position="1"/>
        <end position="125"/>
    </location>
</feature>
<comment type="caution">
    <text evidence="10">The sequence shown here is derived from an EMBL/GenBank/DDBJ whole genome shotgun (WGS) entry which is preliminary data.</text>
</comment>
<dbReference type="Pfam" id="PF02631">
    <property type="entry name" value="RecX_HTH2"/>
    <property type="match status" value="1"/>
</dbReference>
<dbReference type="InterPro" id="IPR053925">
    <property type="entry name" value="RecX_HTH_3rd"/>
</dbReference>
<dbReference type="RefSeq" id="WP_380823934.1">
    <property type="nucleotide sequence ID" value="NZ_JBHTCG010000001.1"/>
</dbReference>
<comment type="similarity">
    <text evidence="2 5">Belongs to the RecX family.</text>
</comment>
<comment type="subcellular location">
    <subcellularLocation>
        <location evidence="1 5">Cytoplasm</location>
    </subcellularLocation>
</comment>
<gene>
    <name evidence="5 10" type="primary">recX</name>
    <name evidence="10" type="ORF">ACFQSB_01980</name>
</gene>
<dbReference type="PANTHER" id="PTHR33602">
    <property type="entry name" value="REGULATORY PROTEIN RECX FAMILY PROTEIN"/>
    <property type="match status" value="1"/>
</dbReference>
<comment type="function">
    <text evidence="5">Modulates RecA activity.</text>
</comment>
<protein>
    <recommendedName>
        <fullName evidence="3 5">Regulatory protein RecX</fullName>
    </recommendedName>
</protein>
<feature type="compositionally biased region" description="Basic and acidic residues" evidence="6">
    <location>
        <begin position="1"/>
        <end position="13"/>
    </location>
</feature>
<evidence type="ECO:0000256" key="2">
    <source>
        <dbReference type="ARBA" id="ARBA00009695"/>
    </source>
</evidence>
<keyword evidence="4 5" id="KW-0963">Cytoplasm</keyword>
<dbReference type="InterPro" id="IPR036388">
    <property type="entry name" value="WH-like_DNA-bd_sf"/>
</dbReference>
<dbReference type="Pfam" id="PF21982">
    <property type="entry name" value="RecX_HTH1"/>
    <property type="match status" value="1"/>
</dbReference>
<evidence type="ECO:0000259" key="7">
    <source>
        <dbReference type="Pfam" id="PF02631"/>
    </source>
</evidence>
<reference evidence="11" key="1">
    <citation type="journal article" date="2019" name="Int. J. Syst. Evol. Microbiol.">
        <title>The Global Catalogue of Microorganisms (GCM) 10K type strain sequencing project: providing services to taxonomists for standard genome sequencing and annotation.</title>
        <authorList>
            <consortium name="The Broad Institute Genomics Platform"/>
            <consortium name="The Broad Institute Genome Sequencing Center for Infectious Disease"/>
            <person name="Wu L."/>
            <person name="Ma J."/>
        </authorList>
    </citation>
    <scope>NUCLEOTIDE SEQUENCE [LARGE SCALE GENOMIC DNA]</scope>
    <source>
        <strain evidence="11">CECT 7649</strain>
    </source>
</reference>
<proteinExistence type="inferred from homology"/>
<evidence type="ECO:0000259" key="9">
    <source>
        <dbReference type="Pfam" id="PF21982"/>
    </source>
</evidence>
<feature type="compositionally biased region" description="Basic and acidic residues" evidence="6">
    <location>
        <begin position="94"/>
        <end position="105"/>
    </location>
</feature>
<dbReference type="InterPro" id="IPR003783">
    <property type="entry name" value="Regulatory_RecX"/>
</dbReference>
<evidence type="ECO:0000256" key="4">
    <source>
        <dbReference type="ARBA" id="ARBA00022490"/>
    </source>
</evidence>
<feature type="domain" description="RecX third three-helical" evidence="8">
    <location>
        <begin position="225"/>
        <end position="272"/>
    </location>
</feature>